<feature type="region of interest" description="Disordered" evidence="4">
    <location>
        <begin position="350"/>
        <end position="411"/>
    </location>
</feature>
<evidence type="ECO:0000256" key="1">
    <source>
        <dbReference type="ARBA" id="ARBA00023015"/>
    </source>
</evidence>
<dbReference type="Pfam" id="PF01342">
    <property type="entry name" value="SAND"/>
    <property type="match status" value="1"/>
</dbReference>
<feature type="compositionally biased region" description="Basic and acidic residues" evidence="4">
    <location>
        <begin position="402"/>
        <end position="411"/>
    </location>
</feature>
<name>A0A834EW30_ORYME</name>
<feature type="compositionally biased region" description="Basic and acidic residues" evidence="4">
    <location>
        <begin position="164"/>
        <end position="176"/>
    </location>
</feature>
<keyword evidence="3" id="KW-0539">Nucleus</keyword>
<evidence type="ECO:0000256" key="3">
    <source>
        <dbReference type="ARBA" id="ARBA00023242"/>
    </source>
</evidence>
<dbReference type="Proteomes" id="UP000646548">
    <property type="component" value="Unassembled WGS sequence"/>
</dbReference>
<dbReference type="GO" id="GO:0006357">
    <property type="term" value="P:regulation of transcription by RNA polymerase II"/>
    <property type="evidence" value="ECO:0007669"/>
    <property type="project" value="TreeGrafter"/>
</dbReference>
<feature type="region of interest" description="Disordered" evidence="4">
    <location>
        <begin position="161"/>
        <end position="237"/>
    </location>
</feature>
<gene>
    <name evidence="6" type="ORF">FQA47_016560</name>
</gene>
<dbReference type="PROSITE" id="PS50864">
    <property type="entry name" value="SAND"/>
    <property type="match status" value="1"/>
</dbReference>
<dbReference type="Gene3D" id="3.10.390.10">
    <property type="entry name" value="SAND domain-like"/>
    <property type="match status" value="1"/>
</dbReference>
<feature type="region of interest" description="Disordered" evidence="4">
    <location>
        <begin position="308"/>
        <end position="332"/>
    </location>
</feature>
<reference evidence="6" key="1">
    <citation type="journal article" name="BMC Genomics">
        <title>Long-read sequencing and de novo genome assembly of marine medaka (Oryzias melastigma).</title>
        <authorList>
            <person name="Liang P."/>
            <person name="Saqib H.S.A."/>
            <person name="Ni X."/>
            <person name="Shen Y."/>
        </authorList>
    </citation>
    <scope>NUCLEOTIDE SEQUENCE</scope>
    <source>
        <strain evidence="6">Bigg-433</strain>
    </source>
</reference>
<feature type="compositionally biased region" description="Basic and acidic residues" evidence="4">
    <location>
        <begin position="1"/>
        <end position="16"/>
    </location>
</feature>
<feature type="compositionally biased region" description="Basic and acidic residues" evidence="4">
    <location>
        <begin position="315"/>
        <end position="332"/>
    </location>
</feature>
<dbReference type="InterPro" id="IPR000770">
    <property type="entry name" value="SAND_dom"/>
</dbReference>
<dbReference type="GO" id="GO:0000978">
    <property type="term" value="F:RNA polymerase II cis-regulatory region sequence-specific DNA binding"/>
    <property type="evidence" value="ECO:0007669"/>
    <property type="project" value="TreeGrafter"/>
</dbReference>
<protein>
    <submittedName>
        <fullName evidence="6">Nuclear body protein SP140</fullName>
    </submittedName>
</protein>
<sequence length="411" mass="46612">MVGERSLRSREKEVKLEGSSPRRLRQRGEQVRYDIFYCKQQKDEENNYDDDHDEEAEEKRYNQISPEKVLWRVTCGTKKGILNKRRLRRGELCIMYNGKWISPTDFEAYGGRSSAKKWKYSIHHDNKPLEFFFRTGHLCTGGFKFKKTHLTKDKVLALSEEDSEAHSSADNEENRWDSSAVTDEEDVMEDGREAEKSEVKESERNEIDHEDSTASVENSKDQPALKEMHPSISAKIPPTSAYPVVAIERLPGCWNVGESQVLSDEESDSVIEVTEDSSSEEDDSDVTRVSTPSLPFERVAVGENKERLAQSGEMLEQRSAKSTVDKGNREDLKKSFTKLNPYVTTDCSAESLREHNHHAPKLQDGLPNSVASQSSRISHCTHSASPQYLNPRQRGQNGPGSAEERKAQEAA</sequence>
<feature type="compositionally biased region" description="Polar residues" evidence="4">
    <location>
        <begin position="369"/>
        <end position="396"/>
    </location>
</feature>
<dbReference type="PANTHER" id="PTHR10417:SF9">
    <property type="entry name" value="SP140 NUCLEAR BODY PROTEIN"/>
    <property type="match status" value="1"/>
</dbReference>
<dbReference type="GO" id="GO:0005634">
    <property type="term" value="C:nucleus"/>
    <property type="evidence" value="ECO:0007669"/>
    <property type="project" value="TreeGrafter"/>
</dbReference>
<evidence type="ECO:0000313" key="7">
    <source>
        <dbReference type="Proteomes" id="UP000646548"/>
    </source>
</evidence>
<dbReference type="PANTHER" id="PTHR10417">
    <property type="entry name" value="GLUCOCORTICOID MODULATORY ELEMENT-BINDING PROTEIN"/>
    <property type="match status" value="1"/>
</dbReference>
<dbReference type="EMBL" id="WKFB01001025">
    <property type="protein sequence ID" value="KAF6715820.1"/>
    <property type="molecule type" value="Genomic_DNA"/>
</dbReference>
<dbReference type="SMART" id="SM00258">
    <property type="entry name" value="SAND"/>
    <property type="match status" value="1"/>
</dbReference>
<comment type="caution">
    <text evidence="6">The sequence shown here is derived from an EMBL/GenBank/DDBJ whole genome shotgun (WGS) entry which is preliminary data.</text>
</comment>
<feature type="region of interest" description="Disordered" evidence="4">
    <location>
        <begin position="1"/>
        <end position="28"/>
    </location>
</feature>
<feature type="domain" description="SAND" evidence="5">
    <location>
        <begin position="61"/>
        <end position="139"/>
    </location>
</feature>
<keyword evidence="1" id="KW-0805">Transcription regulation</keyword>
<evidence type="ECO:0000313" key="6">
    <source>
        <dbReference type="EMBL" id="KAF6715820.1"/>
    </source>
</evidence>
<dbReference type="GO" id="GO:0046872">
    <property type="term" value="F:metal ion binding"/>
    <property type="evidence" value="ECO:0007669"/>
    <property type="project" value="UniProtKB-KW"/>
</dbReference>
<proteinExistence type="predicted"/>
<feature type="region of interest" description="Disordered" evidence="4">
    <location>
        <begin position="258"/>
        <end position="290"/>
    </location>
</feature>
<organism evidence="6 7">
    <name type="scientific">Oryzias melastigma</name>
    <name type="common">Marine medaka</name>
    <dbReference type="NCBI Taxonomy" id="30732"/>
    <lineage>
        <taxon>Eukaryota</taxon>
        <taxon>Metazoa</taxon>
        <taxon>Chordata</taxon>
        <taxon>Craniata</taxon>
        <taxon>Vertebrata</taxon>
        <taxon>Euteleostomi</taxon>
        <taxon>Actinopterygii</taxon>
        <taxon>Neopterygii</taxon>
        <taxon>Teleostei</taxon>
        <taxon>Neoteleostei</taxon>
        <taxon>Acanthomorphata</taxon>
        <taxon>Ovalentaria</taxon>
        <taxon>Atherinomorphae</taxon>
        <taxon>Beloniformes</taxon>
        <taxon>Adrianichthyidae</taxon>
        <taxon>Oryziinae</taxon>
        <taxon>Oryzias</taxon>
    </lineage>
</organism>
<evidence type="ECO:0000259" key="5">
    <source>
        <dbReference type="PROSITE" id="PS50864"/>
    </source>
</evidence>
<dbReference type="AlphaFoldDB" id="A0A834EW30"/>
<evidence type="ECO:0000256" key="4">
    <source>
        <dbReference type="SAM" id="MobiDB-lite"/>
    </source>
</evidence>
<dbReference type="SUPFAM" id="SSF63763">
    <property type="entry name" value="SAND domain-like"/>
    <property type="match status" value="1"/>
</dbReference>
<accession>A0A834EW30</accession>
<keyword evidence="2" id="KW-0804">Transcription</keyword>
<feature type="compositionally biased region" description="Basic and acidic residues" evidence="4">
    <location>
        <begin position="189"/>
        <end position="229"/>
    </location>
</feature>
<feature type="compositionally biased region" description="Acidic residues" evidence="4">
    <location>
        <begin position="263"/>
        <end position="284"/>
    </location>
</feature>
<evidence type="ECO:0000256" key="2">
    <source>
        <dbReference type="ARBA" id="ARBA00023163"/>
    </source>
</evidence>
<dbReference type="InterPro" id="IPR010919">
    <property type="entry name" value="SAND-like_dom_sf"/>
</dbReference>